<feature type="domain" description="UBX" evidence="6">
    <location>
        <begin position="409"/>
        <end position="493"/>
    </location>
</feature>
<dbReference type="PROSITE" id="PS50033">
    <property type="entry name" value="UBX"/>
    <property type="match status" value="1"/>
</dbReference>
<evidence type="ECO:0008006" key="10">
    <source>
        <dbReference type="Google" id="ProtNLM"/>
    </source>
</evidence>
<accession>A0AAV3REH9</accession>
<dbReference type="EMBL" id="BAABME010009240">
    <property type="protein sequence ID" value="GAA0174802.1"/>
    <property type="molecule type" value="Genomic_DNA"/>
</dbReference>
<keyword evidence="4" id="KW-0479">Metal-binding</keyword>
<evidence type="ECO:0000256" key="3">
    <source>
        <dbReference type="ARBA" id="ARBA00023136"/>
    </source>
</evidence>
<dbReference type="InterPro" id="IPR036339">
    <property type="entry name" value="PUB-like_dom_sf"/>
</dbReference>
<feature type="compositionally biased region" description="Low complexity" evidence="5">
    <location>
        <begin position="37"/>
        <end position="47"/>
    </location>
</feature>
<evidence type="ECO:0000259" key="6">
    <source>
        <dbReference type="PROSITE" id="PS50033"/>
    </source>
</evidence>
<dbReference type="InterPro" id="IPR018997">
    <property type="entry name" value="PUB_domain"/>
</dbReference>
<comment type="subcellular location">
    <subcellularLocation>
        <location evidence="1">Membrane</location>
        <topology evidence="1">Peripheral membrane protein</topology>
    </subcellularLocation>
</comment>
<dbReference type="Gene3D" id="3.10.20.90">
    <property type="entry name" value="Phosphatidylinositol 3-kinase Catalytic Subunit, Chain A, domain 1"/>
    <property type="match status" value="1"/>
</dbReference>
<dbReference type="PANTHER" id="PTHR47694:SF1">
    <property type="entry name" value="PLANT UBX DOMAIN-CONTAINING PROTEIN 2"/>
    <property type="match status" value="1"/>
</dbReference>
<feature type="region of interest" description="Disordered" evidence="5">
    <location>
        <begin position="15"/>
        <end position="67"/>
    </location>
</feature>
<keyword evidence="2" id="KW-0833">Ubl conjugation pathway</keyword>
<dbReference type="SUPFAM" id="SSF54236">
    <property type="entry name" value="Ubiquitin-like"/>
    <property type="match status" value="1"/>
</dbReference>
<dbReference type="PANTHER" id="PTHR47694">
    <property type="entry name" value="PLANT UBX DOMAIN-CONTAINING PROTEIN 2"/>
    <property type="match status" value="1"/>
</dbReference>
<dbReference type="GO" id="GO:0050832">
    <property type="term" value="P:defense response to fungus"/>
    <property type="evidence" value="ECO:0007669"/>
    <property type="project" value="TreeGrafter"/>
</dbReference>
<comment type="caution">
    <text evidence="8">The sequence shown here is derived from an EMBL/GenBank/DDBJ whole genome shotgun (WGS) entry which is preliminary data.</text>
</comment>
<dbReference type="SMART" id="SM00580">
    <property type="entry name" value="PUG"/>
    <property type="match status" value="1"/>
</dbReference>
<evidence type="ECO:0000259" key="7">
    <source>
        <dbReference type="PROSITE" id="PS50157"/>
    </source>
</evidence>
<dbReference type="FunFam" id="3.10.20.90:FF:000185">
    <property type="entry name" value="UBX domain-containing protein 6"/>
    <property type="match status" value="1"/>
</dbReference>
<dbReference type="GO" id="GO:0008270">
    <property type="term" value="F:zinc ion binding"/>
    <property type="evidence" value="ECO:0007669"/>
    <property type="project" value="UniProtKB-KW"/>
</dbReference>
<gene>
    <name evidence="8" type="ORF">LIER_28118</name>
</gene>
<dbReference type="InterPro" id="IPR001012">
    <property type="entry name" value="UBX_dom"/>
</dbReference>
<dbReference type="InterPro" id="IPR013087">
    <property type="entry name" value="Znf_C2H2_type"/>
</dbReference>
<proteinExistence type="predicted"/>
<dbReference type="Pfam" id="PF09409">
    <property type="entry name" value="PUB"/>
    <property type="match status" value="1"/>
</dbReference>
<feature type="domain" description="C2H2-type" evidence="7">
    <location>
        <begin position="162"/>
        <end position="191"/>
    </location>
</feature>
<protein>
    <recommendedName>
        <fullName evidence="10">UBX domain-containing protein</fullName>
    </recommendedName>
</protein>
<dbReference type="Pfam" id="PF00789">
    <property type="entry name" value="UBX"/>
    <property type="match status" value="1"/>
</dbReference>
<evidence type="ECO:0000256" key="4">
    <source>
        <dbReference type="PROSITE-ProRule" id="PRU00042"/>
    </source>
</evidence>
<dbReference type="GO" id="GO:0016020">
    <property type="term" value="C:membrane"/>
    <property type="evidence" value="ECO:0007669"/>
    <property type="project" value="UniProtKB-SubCell"/>
</dbReference>
<dbReference type="InterPro" id="IPR029071">
    <property type="entry name" value="Ubiquitin-like_domsf"/>
</dbReference>
<evidence type="ECO:0000256" key="2">
    <source>
        <dbReference type="ARBA" id="ARBA00022786"/>
    </source>
</evidence>
<keyword evidence="3" id="KW-0472">Membrane</keyword>
<dbReference type="Gene3D" id="1.20.58.2190">
    <property type="match status" value="1"/>
</dbReference>
<evidence type="ECO:0000313" key="8">
    <source>
        <dbReference type="EMBL" id="GAA0174802.1"/>
    </source>
</evidence>
<dbReference type="SUPFAM" id="SSF143503">
    <property type="entry name" value="PUG domain-like"/>
    <property type="match status" value="1"/>
</dbReference>
<dbReference type="PROSITE" id="PS50157">
    <property type="entry name" value="ZINC_FINGER_C2H2_2"/>
    <property type="match status" value="1"/>
</dbReference>
<keyword evidence="4" id="KW-0862">Zinc</keyword>
<organism evidence="8 9">
    <name type="scientific">Lithospermum erythrorhizon</name>
    <name type="common">Purple gromwell</name>
    <name type="synonym">Lithospermum officinale var. erythrorhizon</name>
    <dbReference type="NCBI Taxonomy" id="34254"/>
    <lineage>
        <taxon>Eukaryota</taxon>
        <taxon>Viridiplantae</taxon>
        <taxon>Streptophyta</taxon>
        <taxon>Embryophyta</taxon>
        <taxon>Tracheophyta</taxon>
        <taxon>Spermatophyta</taxon>
        <taxon>Magnoliopsida</taxon>
        <taxon>eudicotyledons</taxon>
        <taxon>Gunneridae</taxon>
        <taxon>Pentapetalae</taxon>
        <taxon>asterids</taxon>
        <taxon>lamiids</taxon>
        <taxon>Boraginales</taxon>
        <taxon>Boraginaceae</taxon>
        <taxon>Boraginoideae</taxon>
        <taxon>Lithospermeae</taxon>
        <taxon>Lithospermum</taxon>
    </lineage>
</organism>
<dbReference type="Proteomes" id="UP001454036">
    <property type="component" value="Unassembled WGS sequence"/>
</dbReference>
<evidence type="ECO:0000256" key="1">
    <source>
        <dbReference type="ARBA" id="ARBA00004170"/>
    </source>
</evidence>
<evidence type="ECO:0000313" key="9">
    <source>
        <dbReference type="Proteomes" id="UP001454036"/>
    </source>
</evidence>
<dbReference type="CDD" id="cd09212">
    <property type="entry name" value="PUB"/>
    <property type="match status" value="1"/>
</dbReference>
<dbReference type="AlphaFoldDB" id="A0AAV3REH9"/>
<evidence type="ECO:0000256" key="5">
    <source>
        <dbReference type="SAM" id="MobiDB-lite"/>
    </source>
</evidence>
<keyword evidence="9" id="KW-1185">Reference proteome</keyword>
<sequence>MGDMKDKFKGFVKKVNNPFTSSSSGKFKGQGRVLGNSTSSSSSSSSSLHDSRNMKNNSNFVVSNKNIPQNNNMVDQIGYANTFVDQKVDVDKLVDQKTDGNKLVDQKVDGNGLVGKKFDDNEVVESRGLLNERAKMGSGFDPYDVLITSGERNRNGYELKVFECPICGRGYTSEEEVSEHVESCLSSSEAGIVGSVSELGVNERGGEEKSDLEACVAGYLSGKPTEGSVEVVLKLLRNVVSDPGNSKFRKIRMGNGKIREAIGDVAGGVELLEFIGFELKEDEGEMFAVMDFPSEEGIGKVKNVVTLLEGKKGDYFRTPAPATMVTEPVKLEPKRVDRQMEVMEQMIIIRVFFSISENVAAKFVVPDSFFNLSSEELKREAELRRRKIDESKLLIPKSYREKQAKAARKRYNRTIIRVQFPDGVVLQGVFLPSELTSALYEFVSSALKEPSLKFDLLHPVLIKRRVIPHSPAPGEKAITLEEEDLVPAALIKFKPIETDSIVFTGLCNELLEISEPLTTESAVPS</sequence>
<reference evidence="8 9" key="1">
    <citation type="submission" date="2024-01" db="EMBL/GenBank/DDBJ databases">
        <title>The complete chloroplast genome sequence of Lithospermum erythrorhizon: insights into the phylogenetic relationship among Boraginaceae species and the maternal lineages of purple gromwells.</title>
        <authorList>
            <person name="Okada T."/>
            <person name="Watanabe K."/>
        </authorList>
    </citation>
    <scope>NUCLEOTIDE SEQUENCE [LARGE SCALE GENOMIC DNA]</scope>
</reference>
<name>A0AAV3REH9_LITER</name>
<feature type="compositionally biased region" description="Low complexity" evidence="5">
    <location>
        <begin position="54"/>
        <end position="66"/>
    </location>
</feature>
<keyword evidence="4" id="KW-0863">Zinc-finger</keyword>